<feature type="domain" description="N-acetyltransferase" evidence="1">
    <location>
        <begin position="32"/>
        <end position="176"/>
    </location>
</feature>
<dbReference type="Pfam" id="PF00583">
    <property type="entry name" value="Acetyltransf_1"/>
    <property type="match status" value="1"/>
</dbReference>
<dbReference type="PROSITE" id="PS51186">
    <property type="entry name" value="GNAT"/>
    <property type="match status" value="1"/>
</dbReference>
<gene>
    <name evidence="2" type="ordered locus">SM11_chr2409</name>
</gene>
<dbReference type="Gene3D" id="3.40.630.30">
    <property type="match status" value="1"/>
</dbReference>
<sequence>MKSPSQIADSESDQHTAKGPYCIRFYENCSHSPASWLVPQATLEIEEIEERGFHDRAHPPPIFTSPCVAAIGKDGKAIAMMNYCGEKIWNIFCSYVVPEHRRKHIHTALFDALVDKGLQQGNIVSIISMTHANNLAAQAAFEAQGRTKQYITYTYPLKDDVVGKEPTAEEMRMPEYLVEPFDTGPDGLKSMQAFINEKAAEGYGLHQVIERSTYQWVLIFSRNVGVEQPGSSSASLLANTC</sequence>
<dbReference type="AlphaFoldDB" id="F7X477"/>
<evidence type="ECO:0000313" key="3">
    <source>
        <dbReference type="Proteomes" id="UP000009045"/>
    </source>
</evidence>
<dbReference type="Proteomes" id="UP000009045">
    <property type="component" value="Chromosome"/>
</dbReference>
<dbReference type="InterPro" id="IPR000182">
    <property type="entry name" value="GNAT_dom"/>
</dbReference>
<dbReference type="PATRIC" id="fig|707241.3.peg.2515"/>
<dbReference type="RefSeq" id="WP_014529784.1">
    <property type="nucleotide sequence ID" value="NC_017325.1"/>
</dbReference>
<proteinExistence type="predicted"/>
<evidence type="ECO:0000259" key="1">
    <source>
        <dbReference type="PROSITE" id="PS51186"/>
    </source>
</evidence>
<dbReference type="SUPFAM" id="SSF55729">
    <property type="entry name" value="Acyl-CoA N-acyltransferases (Nat)"/>
    <property type="match status" value="1"/>
</dbReference>
<evidence type="ECO:0000313" key="2">
    <source>
        <dbReference type="EMBL" id="AEH79663.1"/>
    </source>
</evidence>
<dbReference type="GO" id="GO:0016747">
    <property type="term" value="F:acyltransferase activity, transferring groups other than amino-acyl groups"/>
    <property type="evidence" value="ECO:0007669"/>
    <property type="project" value="InterPro"/>
</dbReference>
<dbReference type="EMBL" id="CP001830">
    <property type="protein sequence ID" value="AEH79663.1"/>
    <property type="molecule type" value="Genomic_DNA"/>
</dbReference>
<dbReference type="InterPro" id="IPR016181">
    <property type="entry name" value="Acyl_CoA_acyltransferase"/>
</dbReference>
<protein>
    <recommendedName>
        <fullName evidence="1">N-acetyltransferase domain-containing protein</fullName>
    </recommendedName>
</protein>
<reference evidence="2 3" key="1">
    <citation type="journal article" date="2011" name="J. Biotechnol.">
        <title>The complete genome sequence of the dominant Sinorhizobium meliloti field isolate SM11 extends the S. meliloti pan-genome.</title>
        <authorList>
            <person name="Schneiker-Bekel S."/>
            <person name="Wibberg D."/>
            <person name="Bekel T."/>
            <person name="Blom J."/>
            <person name="Linke B."/>
            <person name="Neuweger H."/>
            <person name="Stiens M."/>
            <person name="Vorholter F.J."/>
            <person name="Weidner S."/>
            <person name="Goesmann A."/>
            <person name="Puhler A."/>
            <person name="Schluter A."/>
        </authorList>
    </citation>
    <scope>NUCLEOTIDE SEQUENCE [LARGE SCALE GENOMIC DNA]</scope>
    <source>
        <strain evidence="2 3">SM11</strain>
    </source>
</reference>
<accession>F7X477</accession>
<name>F7X477_SINMM</name>
<dbReference type="HOGENOM" id="CLU_106728_0_0_5"/>
<organism evidence="2 3">
    <name type="scientific">Sinorhizobium meliloti (strain SM11)</name>
    <dbReference type="NCBI Taxonomy" id="707241"/>
    <lineage>
        <taxon>Bacteria</taxon>
        <taxon>Pseudomonadati</taxon>
        <taxon>Pseudomonadota</taxon>
        <taxon>Alphaproteobacteria</taxon>
        <taxon>Hyphomicrobiales</taxon>
        <taxon>Rhizobiaceae</taxon>
        <taxon>Sinorhizobium/Ensifer group</taxon>
        <taxon>Sinorhizobium</taxon>
    </lineage>
</organism>
<dbReference type="KEGG" id="smx:SM11_chr2409"/>